<dbReference type="PATRIC" id="fig|1088869.3.peg.1167"/>
<accession>G6XIW7</accession>
<dbReference type="AlphaFoldDB" id="G6XIW7"/>
<protein>
    <submittedName>
        <fullName evidence="1">Uncharacterized protein</fullName>
    </submittedName>
</protein>
<comment type="caution">
    <text evidence="1">The sequence shown here is derived from an EMBL/GenBank/DDBJ whole genome shotgun (WGS) entry which is preliminary data.</text>
</comment>
<dbReference type="RefSeq" id="WP_008851316.1">
    <property type="nucleotide sequence ID" value="NZ_AGQV01000002.1"/>
</dbReference>
<evidence type="ECO:0000313" key="2">
    <source>
        <dbReference type="Proteomes" id="UP000004949"/>
    </source>
</evidence>
<dbReference type="STRING" id="1088869.GMO_11670"/>
<dbReference type="EMBL" id="AGQV01000002">
    <property type="protein sequence ID" value="EHH68397.1"/>
    <property type="molecule type" value="Genomic_DNA"/>
</dbReference>
<reference evidence="1 2" key="1">
    <citation type="submission" date="2011-10" db="EMBL/GenBank/DDBJ databases">
        <title>Genome sequence of Gluconobacter morbifer G707, isolated from Drosophila gut.</title>
        <authorList>
            <person name="Lee W.-J."/>
            <person name="Kim E.-K."/>
        </authorList>
    </citation>
    <scope>NUCLEOTIDE SEQUENCE [LARGE SCALE GENOMIC DNA]</scope>
    <source>
        <strain evidence="1 2">G707</strain>
    </source>
</reference>
<evidence type="ECO:0000313" key="1">
    <source>
        <dbReference type="EMBL" id="EHH68397.1"/>
    </source>
</evidence>
<keyword evidence="2" id="KW-1185">Reference proteome</keyword>
<dbReference type="Proteomes" id="UP000004949">
    <property type="component" value="Unassembled WGS sequence"/>
</dbReference>
<organism evidence="1 2">
    <name type="scientific">Gluconobacter morbifer G707</name>
    <dbReference type="NCBI Taxonomy" id="1088869"/>
    <lineage>
        <taxon>Bacteria</taxon>
        <taxon>Pseudomonadati</taxon>
        <taxon>Pseudomonadota</taxon>
        <taxon>Alphaproteobacteria</taxon>
        <taxon>Acetobacterales</taxon>
        <taxon>Acetobacteraceae</taxon>
        <taxon>Gluconobacter</taxon>
    </lineage>
</organism>
<proteinExistence type="predicted"/>
<gene>
    <name evidence="1" type="ORF">GMO_11670</name>
</gene>
<sequence>MTIAALASGQAEDSAPLEGALAGKMTLVDVKLTDKKEEVPVTVLRRGAGLYGLLQNGTISAAQVKAAEKWARDYETGVEGATDPERYRSGRRGDIHDMMIARAQAVARYEGVRRSLGRRASDMLTLLVIEGLSVSRIAMHYQRDRKQIVGAIDLLLEQLVEYFDCNAVRIKIV</sequence>
<name>G6XIW7_9PROT</name>